<dbReference type="InterPro" id="IPR013149">
    <property type="entry name" value="ADH-like_C"/>
</dbReference>
<evidence type="ECO:0000313" key="5">
    <source>
        <dbReference type="Proteomes" id="UP000326903"/>
    </source>
</evidence>
<comment type="caution">
    <text evidence="4">The sequence shown here is derived from an EMBL/GenBank/DDBJ whole genome shotgun (WGS) entry which is preliminary data.</text>
</comment>
<feature type="domain" description="Alcohol dehydrogenase-like N-terminal" evidence="3">
    <location>
        <begin position="25"/>
        <end position="130"/>
    </location>
</feature>
<dbReference type="Gene3D" id="3.90.180.10">
    <property type="entry name" value="Medium-chain alcohol dehydrogenases, catalytic domain"/>
    <property type="match status" value="1"/>
</dbReference>
<dbReference type="Gene3D" id="3.40.50.720">
    <property type="entry name" value="NAD(P)-binding Rossmann-like Domain"/>
    <property type="match status" value="1"/>
</dbReference>
<dbReference type="GO" id="GO:0016491">
    <property type="term" value="F:oxidoreductase activity"/>
    <property type="evidence" value="ECO:0007669"/>
    <property type="project" value="UniProtKB-KW"/>
</dbReference>
<dbReference type="AlphaFoldDB" id="A0A5J5IC13"/>
<dbReference type="CDD" id="cd08261">
    <property type="entry name" value="Zn_ADH7"/>
    <property type="match status" value="1"/>
</dbReference>
<dbReference type="RefSeq" id="WP_150416555.1">
    <property type="nucleotide sequence ID" value="NZ_VYQF01000009.1"/>
</dbReference>
<keyword evidence="1" id="KW-0560">Oxidoreductase</keyword>
<dbReference type="SUPFAM" id="SSF50129">
    <property type="entry name" value="GroES-like"/>
    <property type="match status" value="1"/>
</dbReference>
<gene>
    <name evidence="4" type="ORF">FW778_19545</name>
</gene>
<evidence type="ECO:0000259" key="2">
    <source>
        <dbReference type="Pfam" id="PF00107"/>
    </source>
</evidence>
<dbReference type="InterPro" id="IPR036291">
    <property type="entry name" value="NAD(P)-bd_dom_sf"/>
</dbReference>
<dbReference type="InterPro" id="IPR050129">
    <property type="entry name" value="Zn_alcohol_dh"/>
</dbReference>
<dbReference type="InterPro" id="IPR011032">
    <property type="entry name" value="GroES-like_sf"/>
</dbReference>
<dbReference type="PANTHER" id="PTHR43401">
    <property type="entry name" value="L-THREONINE 3-DEHYDROGENASE"/>
    <property type="match status" value="1"/>
</dbReference>
<evidence type="ECO:0000313" key="4">
    <source>
        <dbReference type="EMBL" id="KAA9036088.1"/>
    </source>
</evidence>
<keyword evidence="5" id="KW-1185">Reference proteome</keyword>
<dbReference type="PANTHER" id="PTHR43401:SF3">
    <property type="entry name" value="L-GALACTONATE-5-DEHYDROGENASE"/>
    <property type="match status" value="1"/>
</dbReference>
<sequence length="338" mass="36948">MKAVVLNEPGFLTNANVPSPGEPQANEVLLKVKCLGICGTDLHAYKGRQPFFTYPRILGHEIAAEVISFGDRVTNLKKGDLCTVLPYRNTIIDQAVRTGKVNCGSGLSYMGVHEDGAMQEYFIRDAKDVFVTNGLSPEQTAMIEPLAIGSHAIERANIKPDDIVLVVGAGPIGITVITMGILKGASFIVADTNENRLNFVKDNYPGVTTLVADEHLINAIGNLYNGNKPTVVIDATGNSNSMQKCFDYLAHGGTIVYVGLFIGNLEFFDPLFHAKEITLKSSRNALPEDFKKIIRLMRSVHVTIGHLVTHRLQFDSLTESFLQLYNPDANVIKAVVEF</sequence>
<organism evidence="4 5">
    <name type="scientific">Ginsengibacter hankyongi</name>
    <dbReference type="NCBI Taxonomy" id="2607284"/>
    <lineage>
        <taxon>Bacteria</taxon>
        <taxon>Pseudomonadati</taxon>
        <taxon>Bacteroidota</taxon>
        <taxon>Chitinophagia</taxon>
        <taxon>Chitinophagales</taxon>
        <taxon>Chitinophagaceae</taxon>
        <taxon>Ginsengibacter</taxon>
    </lineage>
</organism>
<proteinExistence type="predicted"/>
<feature type="domain" description="Alcohol dehydrogenase-like C-terminal" evidence="2">
    <location>
        <begin position="171"/>
        <end position="297"/>
    </location>
</feature>
<accession>A0A5J5IC13</accession>
<protein>
    <submittedName>
        <fullName evidence="4">Zinc-binding alcohol dehydrogenase family protein</fullName>
    </submittedName>
</protein>
<dbReference type="EMBL" id="VYQF01000009">
    <property type="protein sequence ID" value="KAA9036088.1"/>
    <property type="molecule type" value="Genomic_DNA"/>
</dbReference>
<name>A0A5J5IC13_9BACT</name>
<evidence type="ECO:0000256" key="1">
    <source>
        <dbReference type="ARBA" id="ARBA00023002"/>
    </source>
</evidence>
<evidence type="ECO:0000259" key="3">
    <source>
        <dbReference type="Pfam" id="PF08240"/>
    </source>
</evidence>
<dbReference type="Proteomes" id="UP000326903">
    <property type="component" value="Unassembled WGS sequence"/>
</dbReference>
<dbReference type="InterPro" id="IPR013154">
    <property type="entry name" value="ADH-like_N"/>
</dbReference>
<reference evidence="4 5" key="1">
    <citation type="submission" date="2019-09" db="EMBL/GenBank/DDBJ databases">
        <title>Draft genome sequence of Ginsengibacter sp. BR5-29.</title>
        <authorList>
            <person name="Im W.-T."/>
        </authorList>
    </citation>
    <scope>NUCLEOTIDE SEQUENCE [LARGE SCALE GENOMIC DNA]</scope>
    <source>
        <strain evidence="4 5">BR5-29</strain>
    </source>
</reference>
<dbReference type="Pfam" id="PF08240">
    <property type="entry name" value="ADH_N"/>
    <property type="match status" value="1"/>
</dbReference>
<dbReference type="Pfam" id="PF00107">
    <property type="entry name" value="ADH_zinc_N"/>
    <property type="match status" value="1"/>
</dbReference>
<dbReference type="SUPFAM" id="SSF51735">
    <property type="entry name" value="NAD(P)-binding Rossmann-fold domains"/>
    <property type="match status" value="1"/>
</dbReference>